<dbReference type="InterPro" id="IPR036439">
    <property type="entry name" value="Dockerin_dom_sf"/>
</dbReference>
<dbReference type="KEGG" id="pbp:STSP1_01010"/>
<gene>
    <name evidence="1" type="ORF">STSP1_01010</name>
</gene>
<dbReference type="STRING" id="1941349.STSP1_01010"/>
<evidence type="ECO:0000313" key="2">
    <source>
        <dbReference type="Proteomes" id="UP000193334"/>
    </source>
</evidence>
<dbReference type="SUPFAM" id="SSF63446">
    <property type="entry name" value="Type I dockerin domain"/>
    <property type="match status" value="1"/>
</dbReference>
<keyword evidence="2" id="KW-1185">Reference proteome</keyword>
<dbReference type="InterPro" id="IPR018247">
    <property type="entry name" value="EF_Hand_1_Ca_BS"/>
</dbReference>
<dbReference type="EMBL" id="CP021023">
    <property type="protein sequence ID" value="ARN56623.1"/>
    <property type="molecule type" value="Genomic_DNA"/>
</dbReference>
<dbReference type="AlphaFoldDB" id="A0A1W6LLJ8"/>
<dbReference type="GO" id="GO:0000272">
    <property type="term" value="P:polysaccharide catabolic process"/>
    <property type="evidence" value="ECO:0007669"/>
    <property type="project" value="InterPro"/>
</dbReference>
<evidence type="ECO:0000313" key="1">
    <source>
        <dbReference type="EMBL" id="ARN56623.1"/>
    </source>
</evidence>
<dbReference type="PROSITE" id="PS00018">
    <property type="entry name" value="EF_HAND_1"/>
    <property type="match status" value="1"/>
</dbReference>
<accession>A0A1W6LLJ8</accession>
<dbReference type="RefSeq" id="WP_085755311.1">
    <property type="nucleotide sequence ID" value="NZ_CP021023.1"/>
</dbReference>
<protein>
    <recommendedName>
        <fullName evidence="3">GLUG domain protein</fullName>
    </recommendedName>
</protein>
<organism evidence="1 2">
    <name type="scientific">Sedimentisphaera salicampi</name>
    <dbReference type="NCBI Taxonomy" id="1941349"/>
    <lineage>
        <taxon>Bacteria</taxon>
        <taxon>Pseudomonadati</taxon>
        <taxon>Planctomycetota</taxon>
        <taxon>Phycisphaerae</taxon>
        <taxon>Sedimentisphaerales</taxon>
        <taxon>Sedimentisphaeraceae</taxon>
        <taxon>Sedimentisphaera</taxon>
    </lineage>
</organism>
<proteinExistence type="predicted"/>
<sequence length="392" mass="41213">MKYVVLIVCAAGLAFGFQSGSGTSEDPYIISNAEELLEVNSDLSACYKLSTDLSLSEASPAILAPDTAPEDSSFTGEAFTGIIFGSGHTISGADISADSQYYCGLFGFIEEGGQVLNLRVRGSLTASGTVGYAALIAGRNKGVISGCSVNADLSLSTQTSYTGFITGSNEGSIMRCRSEGSCLGGMQNIGGIAGYSTSDAAFADCLSRAVFDLSGNPNYVGGISGYCFSDISNSFYNGSFQNSAHADKFGSITGKANDASITGCRWSESAGCQSYTGESHSTNPQNTFMLEESELGIRASYAGWDILRESVNGVSEIWRITPQGAKLYHSGIFEDFNKDGAVDIKDFAILAQYFPINHQSQTGLAVPCDGNFDGLLNLSDLIDFAESWLTGE</sequence>
<evidence type="ECO:0008006" key="3">
    <source>
        <dbReference type="Google" id="ProtNLM"/>
    </source>
</evidence>
<dbReference type="Proteomes" id="UP000193334">
    <property type="component" value="Chromosome"/>
</dbReference>
<reference evidence="2" key="1">
    <citation type="submission" date="2017-04" db="EMBL/GenBank/DDBJ databases">
        <title>Comparative genomics and description of representatives of a novel lineage of planctomycetes thriving in anoxic sediments.</title>
        <authorList>
            <person name="Spring S."/>
            <person name="Bunk B."/>
            <person name="Sproer C."/>
        </authorList>
    </citation>
    <scope>NUCLEOTIDE SEQUENCE [LARGE SCALE GENOMIC DNA]</scope>
    <source>
        <strain evidence="2">ST-PulAB-D4</strain>
    </source>
</reference>
<dbReference type="Gene3D" id="2.160.20.110">
    <property type="match status" value="1"/>
</dbReference>
<name>A0A1W6LLJ8_9BACT</name>
<dbReference type="Gene3D" id="1.10.1330.10">
    <property type="entry name" value="Dockerin domain"/>
    <property type="match status" value="1"/>
</dbReference>